<feature type="non-terminal residue" evidence="2">
    <location>
        <position position="1"/>
    </location>
</feature>
<dbReference type="KEGG" id="cic:CICLE_v10018327mg"/>
<dbReference type="SUPFAM" id="SSF81383">
    <property type="entry name" value="F-box domain"/>
    <property type="match status" value="1"/>
</dbReference>
<evidence type="ECO:0000259" key="1">
    <source>
        <dbReference type="PROSITE" id="PS50181"/>
    </source>
</evidence>
<dbReference type="EMBL" id="KI536312">
    <property type="protein sequence ID" value="ESR60043.1"/>
    <property type="molecule type" value="Genomic_DNA"/>
</dbReference>
<organism evidence="2 3">
    <name type="scientific">Citrus clementina</name>
    <name type="common">Clementine</name>
    <name type="synonym">Citrus deliciosa x Citrus sinensis</name>
    <dbReference type="NCBI Taxonomy" id="85681"/>
    <lineage>
        <taxon>Eukaryota</taxon>
        <taxon>Viridiplantae</taxon>
        <taxon>Streptophyta</taxon>
        <taxon>Embryophyta</taxon>
        <taxon>Tracheophyta</taxon>
        <taxon>Spermatophyta</taxon>
        <taxon>Magnoliopsida</taxon>
        <taxon>eudicotyledons</taxon>
        <taxon>Gunneridae</taxon>
        <taxon>Pentapetalae</taxon>
        <taxon>rosids</taxon>
        <taxon>malvids</taxon>
        <taxon>Sapindales</taxon>
        <taxon>Rutaceae</taxon>
        <taxon>Aurantioideae</taxon>
        <taxon>Citrus</taxon>
    </lineage>
</organism>
<dbReference type="Gramene" id="ESR60043">
    <property type="protein sequence ID" value="ESR60043"/>
    <property type="gene ID" value="CICLE_v10018327mg"/>
</dbReference>
<dbReference type="InterPro" id="IPR001810">
    <property type="entry name" value="F-box_dom"/>
</dbReference>
<keyword evidence="3" id="KW-1185">Reference proteome</keyword>
<evidence type="ECO:0000313" key="3">
    <source>
        <dbReference type="Proteomes" id="UP000030687"/>
    </source>
</evidence>
<evidence type="ECO:0000313" key="2">
    <source>
        <dbReference type="EMBL" id="ESR60043.1"/>
    </source>
</evidence>
<sequence length="374" mass="43532">LEPLSSRSRPQASMTIHIIKTGAKNTPRTPSHALENLLSACVYRALMDLESLNRRNNRQQDFISRLPDELLCNILSRLPTEDAIRTTILSSRWNDLWTSIHNLYFNDRNFRQSFVGDENSSKTSFMIFVDQVLARFQSKAIQVFSLSCDSLRTRYELSRVNAWIRFAIEHNVRDLELYVYIQHPYYKNGMHLRLPQRILTCKTLTQLTMRTFVLLDIPDTLALSFACSGDFPTFPNLIHLELNIEPSFGWKLLPHFLSSSPNLKVLILKKERRRFCDRIMDDLNASCDLEEYNPEASIWIEPKTLPSCLSSHLEEIQIKDTSGKDDELEAIRYFLKYGVVLKKFSIGFRSRSKEHLKNEILMLPRGSMTCEIDF</sequence>
<dbReference type="AlphaFoldDB" id="V4TI02"/>
<dbReference type="Pfam" id="PF00646">
    <property type="entry name" value="F-box"/>
    <property type="match status" value="1"/>
</dbReference>
<dbReference type="eggNOG" id="ENOG502R1WX">
    <property type="taxonomic scope" value="Eukaryota"/>
</dbReference>
<dbReference type="STRING" id="85681.V4TI02"/>
<dbReference type="InterPro" id="IPR006566">
    <property type="entry name" value="FBD"/>
</dbReference>
<reference evidence="2 3" key="1">
    <citation type="submission" date="2013-10" db="EMBL/GenBank/DDBJ databases">
        <authorList>
            <consortium name="International Citrus Genome Consortium"/>
            <person name="Jenkins J."/>
            <person name="Schmutz J."/>
            <person name="Prochnik S."/>
            <person name="Rokhsar D."/>
            <person name="Gmitter F."/>
            <person name="Ollitrault P."/>
            <person name="Machado M."/>
            <person name="Talon M."/>
            <person name="Wincker P."/>
            <person name="Jaillon O."/>
            <person name="Morgante M."/>
        </authorList>
    </citation>
    <scope>NUCLEOTIDE SEQUENCE</scope>
    <source>
        <strain evidence="3">cv. Clemenules</strain>
    </source>
</reference>
<dbReference type="Proteomes" id="UP000030687">
    <property type="component" value="Unassembled WGS sequence"/>
</dbReference>
<name>V4TI02_CITCL</name>
<dbReference type="Pfam" id="PF24758">
    <property type="entry name" value="LRR_At5g56370"/>
    <property type="match status" value="1"/>
</dbReference>
<dbReference type="InterPro" id="IPR055411">
    <property type="entry name" value="LRR_FXL15/At3g58940/PEG3-like"/>
</dbReference>
<proteinExistence type="predicted"/>
<dbReference type="Gene3D" id="1.20.1280.50">
    <property type="match status" value="1"/>
</dbReference>
<dbReference type="SMART" id="SM00256">
    <property type="entry name" value="FBOX"/>
    <property type="match status" value="1"/>
</dbReference>
<dbReference type="InParanoid" id="V4TI02"/>
<accession>V4TI02</accession>
<dbReference type="PANTHER" id="PTHR31293:SF16">
    <property type="entry name" value="RNI-LIKE SUPERFAMILY PROTEIN"/>
    <property type="match status" value="1"/>
</dbReference>
<gene>
    <name evidence="2" type="ORF">CICLE_v10018327mg</name>
</gene>
<dbReference type="Pfam" id="PF08387">
    <property type="entry name" value="FBD"/>
    <property type="match status" value="1"/>
</dbReference>
<dbReference type="PANTHER" id="PTHR31293">
    <property type="entry name" value="RNI-LIKE SUPERFAMILY PROTEIN"/>
    <property type="match status" value="1"/>
</dbReference>
<dbReference type="SMART" id="SM00579">
    <property type="entry name" value="FBD"/>
    <property type="match status" value="1"/>
</dbReference>
<dbReference type="CDD" id="cd22160">
    <property type="entry name" value="F-box_AtFBL13-like"/>
    <property type="match status" value="1"/>
</dbReference>
<feature type="domain" description="F-box" evidence="1">
    <location>
        <begin position="60"/>
        <end position="108"/>
    </location>
</feature>
<dbReference type="InterPro" id="IPR053781">
    <property type="entry name" value="F-box_AtFBL13-like"/>
</dbReference>
<protein>
    <recommendedName>
        <fullName evidence="1">F-box domain-containing protein</fullName>
    </recommendedName>
</protein>
<dbReference type="OMA" id="MCERSEC"/>
<dbReference type="InterPro" id="IPR055294">
    <property type="entry name" value="FBL60-like"/>
</dbReference>
<dbReference type="InterPro" id="IPR036047">
    <property type="entry name" value="F-box-like_dom_sf"/>
</dbReference>
<dbReference type="PROSITE" id="PS50181">
    <property type="entry name" value="FBOX"/>
    <property type="match status" value="1"/>
</dbReference>